<feature type="repeat" description="PPR" evidence="3">
    <location>
        <begin position="500"/>
        <end position="534"/>
    </location>
</feature>
<accession>A0A9P0ZZG3</accession>
<proteinExistence type="inferred from homology"/>
<comment type="caution">
    <text evidence="5">The sequence shown here is derived from an EMBL/GenBank/DDBJ whole genome shotgun (WGS) entry which is preliminary data.</text>
</comment>
<dbReference type="OrthoDB" id="185373at2759"/>
<dbReference type="InterPro" id="IPR050872">
    <property type="entry name" value="PPR_P_subfamily"/>
</dbReference>
<feature type="repeat" description="PPR" evidence="3">
    <location>
        <begin position="359"/>
        <end position="393"/>
    </location>
</feature>
<evidence type="ECO:0000313" key="6">
    <source>
        <dbReference type="Proteomes" id="UP001152484"/>
    </source>
</evidence>
<dbReference type="PROSITE" id="PS51375">
    <property type="entry name" value="PPR"/>
    <property type="match status" value="7"/>
</dbReference>
<dbReference type="EMBL" id="CAMAPE010000070">
    <property type="protein sequence ID" value="CAH9116112.1"/>
    <property type="molecule type" value="Genomic_DNA"/>
</dbReference>
<dbReference type="Pfam" id="PF13812">
    <property type="entry name" value="PPR_3"/>
    <property type="match status" value="3"/>
</dbReference>
<protein>
    <recommendedName>
        <fullName evidence="7">Pentatricopeptide repeat-containing protein</fullName>
    </recommendedName>
</protein>
<dbReference type="Proteomes" id="UP001152484">
    <property type="component" value="Unassembled WGS sequence"/>
</dbReference>
<evidence type="ECO:0000313" key="5">
    <source>
        <dbReference type="EMBL" id="CAH9116112.1"/>
    </source>
</evidence>
<dbReference type="Gene3D" id="1.25.40.10">
    <property type="entry name" value="Tetratricopeptide repeat domain"/>
    <property type="match status" value="3"/>
</dbReference>
<dbReference type="AlphaFoldDB" id="A0A9P0ZZG3"/>
<evidence type="ECO:0008006" key="7">
    <source>
        <dbReference type="Google" id="ProtNLM"/>
    </source>
</evidence>
<name>A0A9P0ZZG3_CUSEU</name>
<keyword evidence="6" id="KW-1185">Reference proteome</keyword>
<dbReference type="PANTHER" id="PTHR46128">
    <property type="entry name" value="MITOCHONDRIAL GROUP I INTRON SPLICING FACTOR CCM1"/>
    <property type="match status" value="1"/>
</dbReference>
<dbReference type="PANTHER" id="PTHR46128:SF211">
    <property type="entry name" value="PENTACOTRIPEPTIDE-REPEAT REGION OF PRORP DOMAIN-CONTAINING PROTEIN"/>
    <property type="match status" value="1"/>
</dbReference>
<evidence type="ECO:0000256" key="1">
    <source>
        <dbReference type="ARBA" id="ARBA00007626"/>
    </source>
</evidence>
<organism evidence="5 6">
    <name type="scientific">Cuscuta europaea</name>
    <name type="common">European dodder</name>
    <dbReference type="NCBI Taxonomy" id="41803"/>
    <lineage>
        <taxon>Eukaryota</taxon>
        <taxon>Viridiplantae</taxon>
        <taxon>Streptophyta</taxon>
        <taxon>Embryophyta</taxon>
        <taxon>Tracheophyta</taxon>
        <taxon>Spermatophyta</taxon>
        <taxon>Magnoliopsida</taxon>
        <taxon>eudicotyledons</taxon>
        <taxon>Gunneridae</taxon>
        <taxon>Pentapetalae</taxon>
        <taxon>asterids</taxon>
        <taxon>lamiids</taxon>
        <taxon>Solanales</taxon>
        <taxon>Convolvulaceae</taxon>
        <taxon>Cuscuteae</taxon>
        <taxon>Cuscuta</taxon>
        <taxon>Cuscuta subgen. Cuscuta</taxon>
    </lineage>
</organism>
<feature type="region of interest" description="Disordered" evidence="4">
    <location>
        <begin position="54"/>
        <end position="73"/>
    </location>
</feature>
<feature type="repeat" description="PPR" evidence="3">
    <location>
        <begin position="465"/>
        <end position="499"/>
    </location>
</feature>
<gene>
    <name evidence="5" type="ORF">CEURO_LOCUS21017</name>
</gene>
<keyword evidence="2" id="KW-0677">Repeat</keyword>
<dbReference type="NCBIfam" id="TIGR00756">
    <property type="entry name" value="PPR"/>
    <property type="match status" value="5"/>
</dbReference>
<sequence length="545" mass="62421">MTSPLRKLFLLSLRNLTLTHKGKRVEEDFCSLYLSRRLLSEGEAAVTKVTNNTLPGQKEVTGESNNNTHGPLRQKVKWTTTKGDSVVSGLGSIEYHLSEGSETPNFDRSFEEKLNRRLSINRFCEGSHPNHIPSTKSFAGNIRIDSQRILEILHQDGPPQFDKKTALDDLQVRVSGLLVREVLLGLLRVTYFYENKKHSSKIGYMFFEWSGQQENYTHTACSYHLMMQIFSEVGEFKAMWELLDEMIEKGYPTTARTFNILICSCGNAGLARKVVQRFIRTKRFNYRPFKHSFNAILHSLLSIKHYKLIEWVYQQMLLEGHSPDILSYNILLCAKYRLRRLCQFNRLLDEMESKGVSPNSHTFILLLHVLGRGDKPLEALNLLNHMKEVGCNPSILHFTTLIDGLSRAGNLDASKNFFEEMLTQSGCSPDVVCYTVMITAYVVAEEFCKAEELFGEMVSKGQLPNVFTYNSMIRGLCMSGKFVEACDMLKEMELRGCNPNFLVYRSLVSHLKNAGKLKKAHQVIRQMVEKGQYAHLVSKIRCRRR</sequence>
<dbReference type="InterPro" id="IPR011990">
    <property type="entry name" value="TPR-like_helical_dom_sf"/>
</dbReference>
<evidence type="ECO:0000256" key="3">
    <source>
        <dbReference type="PROSITE-ProRule" id="PRU00708"/>
    </source>
</evidence>
<evidence type="ECO:0000256" key="2">
    <source>
        <dbReference type="ARBA" id="ARBA00022737"/>
    </source>
</evidence>
<feature type="repeat" description="PPR" evidence="3">
    <location>
        <begin position="394"/>
        <end position="429"/>
    </location>
</feature>
<comment type="similarity">
    <text evidence="1">Belongs to the PPR family. P subfamily.</text>
</comment>
<feature type="repeat" description="PPR" evidence="3">
    <location>
        <begin position="324"/>
        <end position="358"/>
    </location>
</feature>
<feature type="repeat" description="PPR" evidence="3">
    <location>
        <begin position="430"/>
        <end position="464"/>
    </location>
</feature>
<dbReference type="InterPro" id="IPR002885">
    <property type="entry name" value="PPR_rpt"/>
</dbReference>
<dbReference type="Pfam" id="PF13041">
    <property type="entry name" value="PPR_2"/>
    <property type="match status" value="2"/>
</dbReference>
<feature type="repeat" description="PPR" evidence="3">
    <location>
        <begin position="219"/>
        <end position="253"/>
    </location>
</feature>
<evidence type="ECO:0000256" key="4">
    <source>
        <dbReference type="SAM" id="MobiDB-lite"/>
    </source>
</evidence>
<reference evidence="5" key="1">
    <citation type="submission" date="2022-07" db="EMBL/GenBank/DDBJ databases">
        <authorList>
            <person name="Macas J."/>
            <person name="Novak P."/>
            <person name="Neumann P."/>
        </authorList>
    </citation>
    <scope>NUCLEOTIDE SEQUENCE</scope>
</reference>